<keyword evidence="4" id="KW-0472">Membrane</keyword>
<dbReference type="KEGG" id="thao:NI17_015070"/>
<dbReference type="InterPro" id="IPR043130">
    <property type="entry name" value="CDP-OH_PTrfase_TM_dom"/>
</dbReference>
<organism evidence="5 6">
    <name type="scientific">Thermobifida halotolerans</name>
    <dbReference type="NCBI Taxonomy" id="483545"/>
    <lineage>
        <taxon>Bacteria</taxon>
        <taxon>Bacillati</taxon>
        <taxon>Actinomycetota</taxon>
        <taxon>Actinomycetes</taxon>
        <taxon>Streptosporangiales</taxon>
        <taxon>Nocardiopsidaceae</taxon>
        <taxon>Thermobifida</taxon>
    </lineage>
</organism>
<dbReference type="InterPro" id="IPR000462">
    <property type="entry name" value="CDP-OH_P_trans"/>
</dbReference>
<name>A0A399G4V8_9ACTN</name>
<dbReference type="RefSeq" id="WP_068692207.1">
    <property type="nucleotide sequence ID" value="NZ_CP063196.1"/>
</dbReference>
<keyword evidence="6" id="KW-1185">Reference proteome</keyword>
<evidence type="ECO:0000256" key="1">
    <source>
        <dbReference type="ARBA" id="ARBA00022679"/>
    </source>
</evidence>
<dbReference type="EMBL" id="CP063196">
    <property type="protein sequence ID" value="UOE18163.1"/>
    <property type="molecule type" value="Genomic_DNA"/>
</dbReference>
<proteinExistence type="inferred from homology"/>
<feature type="transmembrane region" description="Helical" evidence="4">
    <location>
        <begin position="290"/>
        <end position="313"/>
    </location>
</feature>
<comment type="similarity">
    <text evidence="2">Belongs to the CDP-alcohol phosphatidyltransferase class-I family.</text>
</comment>
<sequence>MTSFTLADVQERTYKKRDAWWTVFLVDPLAGRLVVWTANHTSITPNQLTLGAGLLGLASAACFAMAEWQWLVAGALLFHLSFVLDCMDGKIARLKGTGSVFGAWVDFVFDRIRFFVCMMALLIGQWMYTGELVYLLLAPLLTFFDLLRYLNGPQMGKIRRSMRRQLRAAVAGETERPEVEDAESTEVNPPAETEAEAAEGETDSEDEENSGYRDSGLQPAAARQVVFVEEILRENPQLTATEVRGMVAGNNGNGDGETHVIDIHGGFFQKFSWYARVRLFLLRHRVRPHLFSGIEFEMFVCVVAPLTAVVSLFTPWNSLIVPVAVFSSAALMLFETILVYKLWLATRSFNEEMRILTGE</sequence>
<dbReference type="GO" id="GO:0016020">
    <property type="term" value="C:membrane"/>
    <property type="evidence" value="ECO:0007669"/>
    <property type="project" value="InterPro"/>
</dbReference>
<evidence type="ECO:0000256" key="3">
    <source>
        <dbReference type="SAM" id="MobiDB-lite"/>
    </source>
</evidence>
<dbReference type="GO" id="GO:0016780">
    <property type="term" value="F:phosphotransferase activity, for other substituted phosphate groups"/>
    <property type="evidence" value="ECO:0007669"/>
    <property type="project" value="InterPro"/>
</dbReference>
<dbReference type="AlphaFoldDB" id="A0A399G4V8"/>
<protein>
    <submittedName>
        <fullName evidence="5">CDP-alcohol phosphatidyltransferase family protein</fullName>
    </submittedName>
</protein>
<reference evidence="5" key="1">
    <citation type="submission" date="2020-10" db="EMBL/GenBank/DDBJ databases">
        <title>De novo genome project of the cellulose decomposer Thermobifida halotolerans type strain.</title>
        <authorList>
            <person name="Nagy I."/>
            <person name="Horvath B."/>
            <person name="Kukolya J."/>
            <person name="Nagy I."/>
            <person name="Orsini M."/>
        </authorList>
    </citation>
    <scope>NUCLEOTIDE SEQUENCE</scope>
    <source>
        <strain evidence="5">DSM 44931</strain>
    </source>
</reference>
<accession>A0A399G4V8</accession>
<keyword evidence="4" id="KW-0812">Transmembrane</keyword>
<dbReference type="InterPro" id="IPR048254">
    <property type="entry name" value="CDP_ALCOHOL_P_TRANSF_CS"/>
</dbReference>
<dbReference type="Gene3D" id="1.20.120.1760">
    <property type="match status" value="1"/>
</dbReference>
<dbReference type="GO" id="GO:0008654">
    <property type="term" value="P:phospholipid biosynthetic process"/>
    <property type="evidence" value="ECO:0007669"/>
    <property type="project" value="InterPro"/>
</dbReference>
<keyword evidence="4" id="KW-1133">Transmembrane helix</keyword>
<dbReference type="Pfam" id="PF01066">
    <property type="entry name" value="CDP-OH_P_transf"/>
    <property type="match status" value="1"/>
</dbReference>
<feature type="transmembrane region" description="Helical" evidence="4">
    <location>
        <begin position="48"/>
        <end position="66"/>
    </location>
</feature>
<feature type="transmembrane region" description="Helical" evidence="4">
    <location>
        <begin position="319"/>
        <end position="344"/>
    </location>
</feature>
<feature type="region of interest" description="Disordered" evidence="3">
    <location>
        <begin position="170"/>
        <end position="216"/>
    </location>
</feature>
<keyword evidence="1 2" id="KW-0808">Transferase</keyword>
<evidence type="ECO:0000256" key="2">
    <source>
        <dbReference type="RuleBase" id="RU003750"/>
    </source>
</evidence>
<evidence type="ECO:0000313" key="6">
    <source>
        <dbReference type="Proteomes" id="UP000265719"/>
    </source>
</evidence>
<feature type="compositionally biased region" description="Acidic residues" evidence="3">
    <location>
        <begin position="193"/>
        <end position="209"/>
    </location>
</feature>
<dbReference type="Proteomes" id="UP000265719">
    <property type="component" value="Chromosome"/>
</dbReference>
<gene>
    <name evidence="5" type="ORF">NI17_015070</name>
</gene>
<feature type="transmembrane region" description="Helical" evidence="4">
    <location>
        <begin position="132"/>
        <end position="150"/>
    </location>
</feature>
<dbReference type="OrthoDB" id="269185at2"/>
<evidence type="ECO:0000256" key="4">
    <source>
        <dbReference type="SAM" id="Phobius"/>
    </source>
</evidence>
<dbReference type="PROSITE" id="PS00379">
    <property type="entry name" value="CDP_ALCOHOL_P_TRANSF"/>
    <property type="match status" value="1"/>
</dbReference>
<evidence type="ECO:0000313" key="5">
    <source>
        <dbReference type="EMBL" id="UOE18163.1"/>
    </source>
</evidence>